<comment type="caution">
    <text evidence="1">The sequence shown here is derived from an EMBL/GenBank/DDBJ whole genome shotgun (WGS) entry which is preliminary data.</text>
</comment>
<accession>A0A4S3J2S6</accession>
<name>A0A4S3J2S6_9EURO</name>
<proteinExistence type="predicted"/>
<dbReference type="AlphaFoldDB" id="A0A4S3J2S6"/>
<evidence type="ECO:0000313" key="2">
    <source>
        <dbReference type="Proteomes" id="UP000308092"/>
    </source>
</evidence>
<dbReference type="VEuPathDB" id="FungiDB:EYZ11_012268"/>
<gene>
    <name evidence="1" type="ORF">EYZ11_012268</name>
</gene>
<dbReference type="EMBL" id="SOSA01000886">
    <property type="protein sequence ID" value="THC88288.1"/>
    <property type="molecule type" value="Genomic_DNA"/>
</dbReference>
<evidence type="ECO:0000313" key="1">
    <source>
        <dbReference type="EMBL" id="THC88288.1"/>
    </source>
</evidence>
<reference evidence="1 2" key="1">
    <citation type="submission" date="2019-03" db="EMBL/GenBank/DDBJ databases">
        <title>The genome sequence of a newly discovered highly antifungal drug resistant Aspergillus species, Aspergillus tanneri NIH 1004.</title>
        <authorList>
            <person name="Mounaud S."/>
            <person name="Singh I."/>
            <person name="Joardar V."/>
            <person name="Pakala S."/>
            <person name="Pakala S."/>
            <person name="Venepally P."/>
            <person name="Hoover J."/>
            <person name="Nierman W."/>
            <person name="Chung J."/>
            <person name="Losada L."/>
        </authorList>
    </citation>
    <scope>NUCLEOTIDE SEQUENCE [LARGE SCALE GENOMIC DNA]</scope>
    <source>
        <strain evidence="1 2">NIH1004</strain>
    </source>
</reference>
<dbReference type="Proteomes" id="UP000308092">
    <property type="component" value="Unassembled WGS sequence"/>
</dbReference>
<organism evidence="1 2">
    <name type="scientific">Aspergillus tanneri</name>
    <dbReference type="NCBI Taxonomy" id="1220188"/>
    <lineage>
        <taxon>Eukaryota</taxon>
        <taxon>Fungi</taxon>
        <taxon>Dikarya</taxon>
        <taxon>Ascomycota</taxon>
        <taxon>Pezizomycotina</taxon>
        <taxon>Eurotiomycetes</taxon>
        <taxon>Eurotiomycetidae</taxon>
        <taxon>Eurotiales</taxon>
        <taxon>Aspergillaceae</taxon>
        <taxon>Aspergillus</taxon>
        <taxon>Aspergillus subgen. Circumdati</taxon>
    </lineage>
</organism>
<dbReference type="STRING" id="1220188.A0A4S3J2S6"/>
<protein>
    <submittedName>
        <fullName evidence="1">Uncharacterized protein</fullName>
    </submittedName>
</protein>
<keyword evidence="2" id="KW-1185">Reference proteome</keyword>
<sequence length="64" mass="6791">MGNKTMFSNNYACLRLTLITDANGNRAQTALDPLGCRAGVAVMGKKGEPVGDSLDKFLADLTED</sequence>